<feature type="transmembrane region" description="Helical" evidence="11">
    <location>
        <begin position="992"/>
        <end position="1009"/>
    </location>
</feature>
<dbReference type="PROSITE" id="PS00889">
    <property type="entry name" value="CNMP_BINDING_2"/>
    <property type="match status" value="1"/>
</dbReference>
<accession>A0ABP0M657</accession>
<evidence type="ECO:0000313" key="14">
    <source>
        <dbReference type="Proteomes" id="UP001642484"/>
    </source>
</evidence>
<reference evidence="13 14" key="1">
    <citation type="submission" date="2024-02" db="EMBL/GenBank/DDBJ databases">
        <authorList>
            <person name="Chen Y."/>
            <person name="Shah S."/>
            <person name="Dougan E. K."/>
            <person name="Thang M."/>
            <person name="Chan C."/>
        </authorList>
    </citation>
    <scope>NUCLEOTIDE SEQUENCE [LARGE SCALE GENOMIC DNA]</scope>
</reference>
<dbReference type="CDD" id="cd00038">
    <property type="entry name" value="CAP_ED"/>
    <property type="match status" value="1"/>
</dbReference>
<keyword evidence="9" id="KW-0407">Ion channel</keyword>
<keyword evidence="14" id="KW-1185">Reference proteome</keyword>
<evidence type="ECO:0000256" key="3">
    <source>
        <dbReference type="ARBA" id="ARBA00022692"/>
    </source>
</evidence>
<dbReference type="SUPFAM" id="SSF81340">
    <property type="entry name" value="Clc chloride channel"/>
    <property type="match status" value="2"/>
</dbReference>
<dbReference type="InterPro" id="IPR018490">
    <property type="entry name" value="cNMP-bd_dom_sf"/>
</dbReference>
<dbReference type="InterPro" id="IPR001807">
    <property type="entry name" value="ClC"/>
</dbReference>
<dbReference type="InterPro" id="IPR018488">
    <property type="entry name" value="cNMP-bd_CS"/>
</dbReference>
<evidence type="ECO:0000259" key="12">
    <source>
        <dbReference type="PROSITE" id="PS50042"/>
    </source>
</evidence>
<dbReference type="EMBL" id="CAXAMN010015803">
    <property type="protein sequence ID" value="CAK9046673.1"/>
    <property type="molecule type" value="Genomic_DNA"/>
</dbReference>
<dbReference type="Proteomes" id="UP001642484">
    <property type="component" value="Unassembled WGS sequence"/>
</dbReference>
<evidence type="ECO:0000313" key="13">
    <source>
        <dbReference type="EMBL" id="CAK9046673.1"/>
    </source>
</evidence>
<keyword evidence="6 11" id="KW-0472">Membrane</keyword>
<evidence type="ECO:0000256" key="11">
    <source>
        <dbReference type="SAM" id="Phobius"/>
    </source>
</evidence>
<proteinExistence type="predicted"/>
<keyword evidence="8" id="KW-0868">Chloride</keyword>
<dbReference type="SMART" id="SM00100">
    <property type="entry name" value="cNMP"/>
    <property type="match status" value="1"/>
</dbReference>
<evidence type="ECO:0000256" key="9">
    <source>
        <dbReference type="ARBA" id="ARBA00023303"/>
    </source>
</evidence>
<dbReference type="PANTHER" id="PTHR43427:SF6">
    <property type="entry name" value="CHLORIDE CHANNEL PROTEIN CLC-E"/>
    <property type="match status" value="1"/>
</dbReference>
<evidence type="ECO:0000256" key="5">
    <source>
        <dbReference type="ARBA" id="ARBA00023065"/>
    </source>
</evidence>
<dbReference type="Pfam" id="PF00027">
    <property type="entry name" value="cNMP_binding"/>
    <property type="match status" value="1"/>
</dbReference>
<feature type="compositionally biased region" description="Basic and acidic residues" evidence="10">
    <location>
        <begin position="111"/>
        <end position="130"/>
    </location>
</feature>
<comment type="caution">
    <text evidence="13">The sequence shown here is derived from an EMBL/GenBank/DDBJ whole genome shotgun (WGS) entry which is preliminary data.</text>
</comment>
<evidence type="ECO:0000256" key="1">
    <source>
        <dbReference type="ARBA" id="ARBA00004141"/>
    </source>
</evidence>
<feature type="transmembrane region" description="Helical" evidence="11">
    <location>
        <begin position="952"/>
        <end position="972"/>
    </location>
</feature>
<comment type="subcellular location">
    <subcellularLocation>
        <location evidence="1">Membrane</location>
        <topology evidence="1">Multi-pass membrane protein</topology>
    </subcellularLocation>
</comment>
<dbReference type="SUPFAM" id="SSF51206">
    <property type="entry name" value="cAMP-binding domain-like"/>
    <property type="match status" value="1"/>
</dbReference>
<dbReference type="InterPro" id="IPR014743">
    <property type="entry name" value="Cl-channel_core"/>
</dbReference>
<name>A0ABP0M657_9DINO</name>
<keyword evidence="4 11" id="KW-1133">Transmembrane helix</keyword>
<dbReference type="InterPro" id="IPR050368">
    <property type="entry name" value="ClC-type_chloride_channel"/>
</dbReference>
<evidence type="ECO:0000256" key="4">
    <source>
        <dbReference type="ARBA" id="ARBA00022989"/>
    </source>
</evidence>
<gene>
    <name evidence="13" type="ORF">CCMP2556_LOCUS24235</name>
</gene>
<feature type="domain" description="Cyclic nucleotide-binding" evidence="12">
    <location>
        <begin position="793"/>
        <end position="897"/>
    </location>
</feature>
<keyword evidence="5" id="KW-0406">Ion transport</keyword>
<keyword evidence="7" id="KW-0869">Chloride channel</keyword>
<dbReference type="PROSITE" id="PS50042">
    <property type="entry name" value="CNMP_BINDING_3"/>
    <property type="match status" value="1"/>
</dbReference>
<keyword evidence="3 11" id="KW-0812">Transmembrane</keyword>
<dbReference type="Gene3D" id="2.60.120.10">
    <property type="entry name" value="Jelly Rolls"/>
    <property type="match status" value="1"/>
</dbReference>
<evidence type="ECO:0000256" key="10">
    <source>
        <dbReference type="SAM" id="MobiDB-lite"/>
    </source>
</evidence>
<sequence length="1037" mass="114793">MLQQHTVDKLVDLLVQHPIRNILQRVHFKAAACEAVRLGADREALQPWHETIVSWLRVVVARWREERERRSQVQLATERDLRAIKRFERAQQVQWERATHNNRQRRARWQQLKDGKSQQDTSIARKDAKKEAKKKARSCKEADEEDEEQDPMGRRIRWARLPALLSAGGWTFLVSRVERRTPSPPSRGADARVLRGADAREVGPAEVQGSTGPMSAWHFAGLTAALGAWQAARPSFWRPFRSQRVARASGFKVLGPEGPTVLLSSTLIGLATGWAVVLFEEVIKTLEELREELPWPVLAPLLGALLLAGIFAAFGGREGLAGTDIKSLKSYAAAGGPEPPDNWPLRAAGNALSAAVTLGSGNSLGPEAPAATLGANVAFGMGQVSGHPYGRAPWAMTGDCCSWRPRWPPLRAFLLAVSVLQNARGTALFASTAEAPRGSASSAEDRRSYPRLLRRVEAGGEVSLLHQGEAAESKVDDHHPPHCREAYTCNRHSEPITSRHRLHRAQRSRIAVYTYNIGGYEEMRDDFVPCVPPGVDAFLFLDELGHSRFGKAVKRWRTKHVSGPRLTSKSLKFTPPNWLLNGTWQWLVEHDGNIVLDLHKLKRFLRKRKRRSLVLLNWGYHTDCSDDGFDCFMTEVSSMLTERVQYVASSKENVLKWKDVLQKMHVGKLTHGGRKYAPPNYYETNVIFRNLKHKQAGKVRDAFEKTYLKCQDIQRDQFLLPFFLWQDRLTPNHSTEAIPMERLVEEVGYCMVDTRVFSIVGTQATLEEAQPSGTAPPQEDCELIERALGGSKVVASLPGKDLDRLLNFFEEVKISAGETLMRHGDQVADDEPGLFVTKSGQLDVYVPEGNSEKKVFAYTESGQVVGELAVLFRAPRAATVKARTDAVLWSVDRRSFEACGGRSEGSMARINQNPDALLASGAAAGVAAGFNAPIAGIFFASEVVRPGDDNSLDLTTRLLAAAVSAAVVQSFLPGGPAIKATDFSWDGGNVELLFFLLLGVLTGCLAYGYKKIVASSRDVITSFNEHGVPSIWLPMAR</sequence>
<feature type="transmembrane region" description="Helical" evidence="11">
    <location>
        <begin position="916"/>
        <end position="940"/>
    </location>
</feature>
<evidence type="ECO:0000256" key="2">
    <source>
        <dbReference type="ARBA" id="ARBA00022448"/>
    </source>
</evidence>
<protein>
    <recommendedName>
        <fullName evidence="12">Cyclic nucleotide-binding domain-containing protein</fullName>
    </recommendedName>
</protein>
<dbReference type="Pfam" id="PF00654">
    <property type="entry name" value="Voltage_CLC"/>
    <property type="match status" value="1"/>
</dbReference>
<dbReference type="Gene3D" id="1.10.3080.10">
    <property type="entry name" value="Clc chloride channel"/>
    <property type="match status" value="2"/>
</dbReference>
<dbReference type="InterPro" id="IPR000595">
    <property type="entry name" value="cNMP-bd_dom"/>
</dbReference>
<organism evidence="13 14">
    <name type="scientific">Durusdinium trenchii</name>
    <dbReference type="NCBI Taxonomy" id="1381693"/>
    <lineage>
        <taxon>Eukaryota</taxon>
        <taxon>Sar</taxon>
        <taxon>Alveolata</taxon>
        <taxon>Dinophyceae</taxon>
        <taxon>Suessiales</taxon>
        <taxon>Symbiodiniaceae</taxon>
        <taxon>Durusdinium</taxon>
    </lineage>
</organism>
<dbReference type="InterPro" id="IPR014710">
    <property type="entry name" value="RmlC-like_jellyroll"/>
</dbReference>
<evidence type="ECO:0000256" key="8">
    <source>
        <dbReference type="ARBA" id="ARBA00023214"/>
    </source>
</evidence>
<feature type="region of interest" description="Disordered" evidence="10">
    <location>
        <begin position="97"/>
        <end position="151"/>
    </location>
</feature>
<evidence type="ECO:0000256" key="6">
    <source>
        <dbReference type="ARBA" id="ARBA00023136"/>
    </source>
</evidence>
<evidence type="ECO:0000256" key="7">
    <source>
        <dbReference type="ARBA" id="ARBA00023173"/>
    </source>
</evidence>
<keyword evidence="2" id="KW-0813">Transport</keyword>
<dbReference type="PANTHER" id="PTHR43427">
    <property type="entry name" value="CHLORIDE CHANNEL PROTEIN CLC-E"/>
    <property type="match status" value="1"/>
</dbReference>